<organism evidence="1 2">
    <name type="scientific">Sphingomonas morindae</name>
    <dbReference type="NCBI Taxonomy" id="1541170"/>
    <lineage>
        <taxon>Bacteria</taxon>
        <taxon>Pseudomonadati</taxon>
        <taxon>Pseudomonadota</taxon>
        <taxon>Alphaproteobacteria</taxon>
        <taxon>Sphingomonadales</taxon>
        <taxon>Sphingomonadaceae</taxon>
        <taxon>Sphingomonas</taxon>
    </lineage>
</organism>
<keyword evidence="2" id="KW-1185">Reference proteome</keyword>
<dbReference type="InterPro" id="IPR053745">
    <property type="entry name" value="Viral_Tail_Comp_sf"/>
</dbReference>
<dbReference type="Pfam" id="PF11367">
    <property type="entry name" value="Tail_completion_gp17"/>
    <property type="match status" value="1"/>
</dbReference>
<evidence type="ECO:0000313" key="1">
    <source>
        <dbReference type="EMBL" id="USI71472.1"/>
    </source>
</evidence>
<proteinExistence type="predicted"/>
<evidence type="ECO:0000313" key="2">
    <source>
        <dbReference type="Proteomes" id="UP001056937"/>
    </source>
</evidence>
<dbReference type="InterPro" id="IPR021508">
    <property type="entry name" value="Gp17-like"/>
</dbReference>
<dbReference type="RefSeq" id="WP_252165285.1">
    <property type="nucleotide sequence ID" value="NZ_CP084930.1"/>
</dbReference>
<accession>A0ABY4X3K8</accession>
<dbReference type="Gene3D" id="3.30.2000.30">
    <property type="match status" value="1"/>
</dbReference>
<dbReference type="EMBL" id="CP084930">
    <property type="protein sequence ID" value="USI71472.1"/>
    <property type="molecule type" value="Genomic_DNA"/>
</dbReference>
<reference evidence="1" key="1">
    <citation type="journal article" date="2022" name="Toxins">
        <title>Genomic Analysis of Sphingopyxis sp. USTB-05 for Biodegrading Cyanobacterial Hepatotoxins.</title>
        <authorList>
            <person name="Liu C."/>
            <person name="Xu Q."/>
            <person name="Zhao Z."/>
            <person name="Zhang H."/>
            <person name="Liu X."/>
            <person name="Yin C."/>
            <person name="Liu Y."/>
            <person name="Yan H."/>
        </authorList>
    </citation>
    <scope>NUCLEOTIDE SEQUENCE</scope>
    <source>
        <strain evidence="1">NBD5</strain>
    </source>
</reference>
<protein>
    <submittedName>
        <fullName evidence="1">DUF3168 domain-containing protein</fullName>
    </submittedName>
</protein>
<name>A0ABY4X3K8_9SPHN</name>
<dbReference type="Proteomes" id="UP001056937">
    <property type="component" value="Chromosome 1"/>
</dbReference>
<sequence>MTAAEALQSALVAALSPILPVHDGPPRRAGRPYIEIAETLALDWGTKDRPGRELRLSLLLWDERASPARLHALAGRVEAAVAALPRALPGHRLASLVLLRALLVRPPAGPWAARQDWRARLLAEA</sequence>
<gene>
    <name evidence="1" type="ORF">LHA26_08965</name>
</gene>